<name>A0A085NCE1_9BILA</name>
<organism evidence="1">
    <name type="scientific">Trichuris suis</name>
    <name type="common">pig whipworm</name>
    <dbReference type="NCBI Taxonomy" id="68888"/>
    <lineage>
        <taxon>Eukaryota</taxon>
        <taxon>Metazoa</taxon>
        <taxon>Ecdysozoa</taxon>
        <taxon>Nematoda</taxon>
        <taxon>Enoplea</taxon>
        <taxon>Dorylaimia</taxon>
        <taxon>Trichinellida</taxon>
        <taxon>Trichuridae</taxon>
        <taxon>Trichuris</taxon>
    </lineage>
</organism>
<proteinExistence type="predicted"/>
<dbReference type="EMBL" id="KL367518">
    <property type="protein sequence ID" value="KFD67137.1"/>
    <property type="molecule type" value="Genomic_DNA"/>
</dbReference>
<gene>
    <name evidence="1" type="ORF">M514_20757</name>
</gene>
<sequence length="71" mass="8266">MDEEQQLCVEKSWSGLQNAHQNFWGANSRESADMIWLNSHCFMGYVKPNPTGQYGFICKLNKAKRDRQQTL</sequence>
<dbReference type="AlphaFoldDB" id="A0A085NCE1"/>
<evidence type="ECO:0000313" key="1">
    <source>
        <dbReference type="EMBL" id="KFD67137.1"/>
    </source>
</evidence>
<protein>
    <submittedName>
        <fullName evidence="1">Uncharacterized protein</fullName>
    </submittedName>
</protein>
<accession>A0A085NCE1</accession>
<dbReference type="Proteomes" id="UP000030758">
    <property type="component" value="Unassembled WGS sequence"/>
</dbReference>
<reference evidence="1" key="1">
    <citation type="journal article" date="2014" name="Nat. Genet.">
        <title>Genome and transcriptome of the porcine whipworm Trichuris suis.</title>
        <authorList>
            <person name="Jex A.R."/>
            <person name="Nejsum P."/>
            <person name="Schwarz E.M."/>
            <person name="Hu L."/>
            <person name="Young N.D."/>
            <person name="Hall R.S."/>
            <person name="Korhonen P.K."/>
            <person name="Liao S."/>
            <person name="Thamsborg S."/>
            <person name="Xia J."/>
            <person name="Xu P."/>
            <person name="Wang S."/>
            <person name="Scheerlinck J.P."/>
            <person name="Hofmann A."/>
            <person name="Sternberg P.W."/>
            <person name="Wang J."/>
            <person name="Gasser R.B."/>
        </authorList>
    </citation>
    <scope>NUCLEOTIDE SEQUENCE [LARGE SCALE GENOMIC DNA]</scope>
    <source>
        <strain evidence="1">DCEP-RM93F</strain>
    </source>
</reference>